<dbReference type="SUPFAM" id="SSF48371">
    <property type="entry name" value="ARM repeat"/>
    <property type="match status" value="1"/>
</dbReference>
<sequence length="850" mass="96283">MFMRASDALSDKKDHTEWKDQKCWWKRRRSLEHEENAGQELSRGGRTRRARRITRKKHEDEGFFMGMLEAVIGNFIHSIIFICQVAAVATCMTLSLRRIKKQDYINLNNPQQDVDNQNISLSLNIFYVLVLAQGVIFILLLMNLLVSSQRIHIKFVYKLFTRSGRNILIRYQNDNFLEFITGNVRPTLNMNLITFAKNLVVSSSRDDQLLGIKAMDGILRSVKYRSLVLVRLGASLDAEALGKLLNLLGRNRDKDEKDIRGHAARVVLKLAPNLLVENFPQILRLISCSLLHTSSMKMSNMDVDLVWFGLRILDKLTDNPENCKQFKDHDGDLLSKIIDLTNLCDHGSTRNTISDSWIEQEIIPLLQKEDDIPHPFVQKIDQEIIVGMSLNILSKLVATSGAAGEDLRRETSKHFNFLSNTGIILEHVEAIKVISCLAIDAAVRKEIGMLPGIMKKLKDCLLSKPPYVNITKVAAKLLLLEYSTSEQLNKIQLFIEGNQNLEDQTISLPVSAFIEELDKDQLLPPWRKSIVQKFDLEDLLLAPRTNHSEAAAEALCLITTGCQNNVVALLHEIDAQELETIVNMLSSSSEDAEKEKRRKLAHLEGRNLDPETLRTFRKIFCAGGEEHARRSMLAKLLQNLHAYSGQEKVDHHIPVIDKALSKVFKAIVDEVATLENALSTNGNLSQIKDDLQIKGGRVLESFMGLSVQICRSVDANYFAKALVDVHLKLDTFVQKLKKILELFRSPTTDFPSIRRSTLELMTWMVKNNGSYRDVLLQCGVYEQLNEVKMTARKLESSKLFHCGVDVLGDHGILCISYLANELMEQLQLCPSFLERCCYREPAGTISVLIA</sequence>
<name>A0A5J9WMM2_9POAL</name>
<keyword evidence="1" id="KW-0812">Transmembrane</keyword>
<dbReference type="AlphaFoldDB" id="A0A5J9WMM2"/>
<dbReference type="PANTHER" id="PTHR33115">
    <property type="entry name" value="ARM REPEAT SUPERFAMILY PROTEIN"/>
    <property type="match status" value="1"/>
</dbReference>
<reference evidence="2 3" key="1">
    <citation type="journal article" date="2019" name="Sci. Rep.">
        <title>A high-quality genome of Eragrostis curvula grass provides insights into Poaceae evolution and supports new strategies to enhance forage quality.</title>
        <authorList>
            <person name="Carballo J."/>
            <person name="Santos B.A.C.M."/>
            <person name="Zappacosta D."/>
            <person name="Garbus I."/>
            <person name="Selva J.P."/>
            <person name="Gallo C.A."/>
            <person name="Diaz A."/>
            <person name="Albertini E."/>
            <person name="Caccamo M."/>
            <person name="Echenique V."/>
        </authorList>
    </citation>
    <scope>NUCLEOTIDE SEQUENCE [LARGE SCALE GENOMIC DNA]</scope>
    <source>
        <strain evidence="3">cv. Victoria</strain>
        <tissue evidence="2">Leaf</tissue>
    </source>
</reference>
<evidence type="ECO:0000313" key="2">
    <source>
        <dbReference type="EMBL" id="TVU49429.1"/>
    </source>
</evidence>
<proteinExistence type="predicted"/>
<evidence type="ECO:0000256" key="1">
    <source>
        <dbReference type="SAM" id="Phobius"/>
    </source>
</evidence>
<feature type="non-terminal residue" evidence="2">
    <location>
        <position position="1"/>
    </location>
</feature>
<comment type="caution">
    <text evidence="2">The sequence shown here is derived from an EMBL/GenBank/DDBJ whole genome shotgun (WGS) entry which is preliminary data.</text>
</comment>
<dbReference type="InterPro" id="IPR016024">
    <property type="entry name" value="ARM-type_fold"/>
</dbReference>
<feature type="transmembrane region" description="Helical" evidence="1">
    <location>
        <begin position="125"/>
        <end position="146"/>
    </location>
</feature>
<keyword evidence="1" id="KW-1133">Transmembrane helix</keyword>
<dbReference type="PANTHER" id="PTHR33115:SF46">
    <property type="entry name" value="OS05G0141200 PROTEIN"/>
    <property type="match status" value="1"/>
</dbReference>
<dbReference type="OrthoDB" id="612208at2759"/>
<evidence type="ECO:0000313" key="3">
    <source>
        <dbReference type="Proteomes" id="UP000324897"/>
    </source>
</evidence>
<protein>
    <submittedName>
        <fullName evidence="2">Uncharacterized protein</fullName>
    </submittedName>
</protein>
<dbReference type="Gramene" id="TVU49429">
    <property type="protein sequence ID" value="TVU49429"/>
    <property type="gene ID" value="EJB05_00742"/>
</dbReference>
<dbReference type="Proteomes" id="UP000324897">
    <property type="component" value="Chromosome 6"/>
</dbReference>
<gene>
    <name evidence="2" type="ORF">EJB05_00742</name>
</gene>
<dbReference type="EMBL" id="RWGY01000002">
    <property type="protein sequence ID" value="TVU49429.1"/>
    <property type="molecule type" value="Genomic_DNA"/>
</dbReference>
<organism evidence="2 3">
    <name type="scientific">Eragrostis curvula</name>
    <name type="common">weeping love grass</name>
    <dbReference type="NCBI Taxonomy" id="38414"/>
    <lineage>
        <taxon>Eukaryota</taxon>
        <taxon>Viridiplantae</taxon>
        <taxon>Streptophyta</taxon>
        <taxon>Embryophyta</taxon>
        <taxon>Tracheophyta</taxon>
        <taxon>Spermatophyta</taxon>
        <taxon>Magnoliopsida</taxon>
        <taxon>Liliopsida</taxon>
        <taxon>Poales</taxon>
        <taxon>Poaceae</taxon>
        <taxon>PACMAD clade</taxon>
        <taxon>Chloridoideae</taxon>
        <taxon>Eragrostideae</taxon>
        <taxon>Eragrostidinae</taxon>
        <taxon>Eragrostis</taxon>
    </lineage>
</organism>
<keyword evidence="1" id="KW-0472">Membrane</keyword>
<dbReference type="Gene3D" id="1.25.10.10">
    <property type="entry name" value="Leucine-rich Repeat Variant"/>
    <property type="match status" value="1"/>
</dbReference>
<accession>A0A5J9WMM2</accession>
<feature type="transmembrane region" description="Helical" evidence="1">
    <location>
        <begin position="75"/>
        <end position="96"/>
    </location>
</feature>
<keyword evidence="3" id="KW-1185">Reference proteome</keyword>
<dbReference type="InterPro" id="IPR011989">
    <property type="entry name" value="ARM-like"/>
</dbReference>